<evidence type="ECO:0000313" key="3">
    <source>
        <dbReference type="Proteomes" id="UP000244855"/>
    </source>
</evidence>
<keyword evidence="3" id="KW-1185">Reference proteome</keyword>
<evidence type="ECO:0008006" key="4">
    <source>
        <dbReference type="Google" id="ProtNLM"/>
    </source>
</evidence>
<accession>A0A2V1E5Z0</accession>
<evidence type="ECO:0000256" key="1">
    <source>
        <dbReference type="SAM" id="SignalP"/>
    </source>
</evidence>
<organism evidence="2 3">
    <name type="scientific">Periconia macrospinosa</name>
    <dbReference type="NCBI Taxonomy" id="97972"/>
    <lineage>
        <taxon>Eukaryota</taxon>
        <taxon>Fungi</taxon>
        <taxon>Dikarya</taxon>
        <taxon>Ascomycota</taxon>
        <taxon>Pezizomycotina</taxon>
        <taxon>Dothideomycetes</taxon>
        <taxon>Pleosporomycetidae</taxon>
        <taxon>Pleosporales</taxon>
        <taxon>Massarineae</taxon>
        <taxon>Periconiaceae</taxon>
        <taxon>Periconia</taxon>
    </lineage>
</organism>
<proteinExistence type="predicted"/>
<protein>
    <recommendedName>
        <fullName evidence="4">Apple domain-containing protein</fullName>
    </recommendedName>
</protein>
<feature type="chain" id="PRO_5015934448" description="Apple domain-containing protein" evidence="1">
    <location>
        <begin position="21"/>
        <end position="155"/>
    </location>
</feature>
<dbReference type="EMBL" id="KZ805313">
    <property type="protein sequence ID" value="PVI05509.1"/>
    <property type="molecule type" value="Genomic_DNA"/>
</dbReference>
<name>A0A2V1E5Z0_9PLEO</name>
<dbReference type="Proteomes" id="UP000244855">
    <property type="component" value="Unassembled WGS sequence"/>
</dbReference>
<dbReference type="STRING" id="97972.A0A2V1E5Z0"/>
<feature type="signal peptide" evidence="1">
    <location>
        <begin position="1"/>
        <end position="20"/>
    </location>
</feature>
<dbReference type="AlphaFoldDB" id="A0A2V1E5Z0"/>
<keyword evidence="1" id="KW-0732">Signal</keyword>
<dbReference type="OrthoDB" id="3938895at2759"/>
<evidence type="ECO:0000313" key="2">
    <source>
        <dbReference type="EMBL" id="PVI05509.1"/>
    </source>
</evidence>
<sequence length="155" mass="16231">MHPSTTTTLLTTLFVGLTAALPTTTKLHPRAGGPAIIPIPSTCVISNPNPSPSPADFLPTPSTSSASLYSAYYPSNSANTTQMAEQCLQQCYGYGDHTECKASFFAENVLIPDGQTGAGQLSAVCLLYTRALVKEDFEGAPEGQGTGAWTRNLAC</sequence>
<reference evidence="2 3" key="1">
    <citation type="journal article" date="2018" name="Sci. Rep.">
        <title>Comparative genomics provides insights into the lifestyle and reveals functional heterogeneity of dark septate endophytic fungi.</title>
        <authorList>
            <person name="Knapp D.G."/>
            <person name="Nemeth J.B."/>
            <person name="Barry K."/>
            <person name="Hainaut M."/>
            <person name="Henrissat B."/>
            <person name="Johnson J."/>
            <person name="Kuo A."/>
            <person name="Lim J.H.P."/>
            <person name="Lipzen A."/>
            <person name="Nolan M."/>
            <person name="Ohm R.A."/>
            <person name="Tamas L."/>
            <person name="Grigoriev I.V."/>
            <person name="Spatafora J.W."/>
            <person name="Nagy L.G."/>
            <person name="Kovacs G.M."/>
        </authorList>
    </citation>
    <scope>NUCLEOTIDE SEQUENCE [LARGE SCALE GENOMIC DNA]</scope>
    <source>
        <strain evidence="2 3">DSE2036</strain>
    </source>
</reference>
<gene>
    <name evidence="2" type="ORF">DM02DRAFT_83183</name>
</gene>